<accession>A0A4Z2F107</accession>
<proteinExistence type="predicted"/>
<sequence length="89" mass="9475">MNLSRKAFRMRRSSKAVSVLGISETGEGGTVRKGAGPHLEDRVGRALTRNQKVLADFWLSEESGKCSVGAVCKSPFRSPSSVSHSATAP</sequence>
<name>A0A4Z2F107_9TELE</name>
<evidence type="ECO:0000313" key="1">
    <source>
        <dbReference type="EMBL" id="TNN34633.1"/>
    </source>
</evidence>
<gene>
    <name evidence="1" type="ORF">EYF80_055209</name>
</gene>
<evidence type="ECO:0000313" key="2">
    <source>
        <dbReference type="Proteomes" id="UP000314294"/>
    </source>
</evidence>
<protein>
    <submittedName>
        <fullName evidence="1">Uncharacterized protein</fullName>
    </submittedName>
</protein>
<dbReference type="AlphaFoldDB" id="A0A4Z2F107"/>
<keyword evidence="2" id="KW-1185">Reference proteome</keyword>
<reference evidence="1 2" key="1">
    <citation type="submission" date="2019-03" db="EMBL/GenBank/DDBJ databases">
        <title>First draft genome of Liparis tanakae, snailfish: a comprehensive survey of snailfish specific genes.</title>
        <authorList>
            <person name="Kim W."/>
            <person name="Song I."/>
            <person name="Jeong J.-H."/>
            <person name="Kim D."/>
            <person name="Kim S."/>
            <person name="Ryu S."/>
            <person name="Song J.Y."/>
            <person name="Lee S.K."/>
        </authorList>
    </citation>
    <scope>NUCLEOTIDE SEQUENCE [LARGE SCALE GENOMIC DNA]</scope>
    <source>
        <tissue evidence="1">Muscle</tissue>
    </source>
</reference>
<dbReference type="EMBL" id="SRLO01001922">
    <property type="protein sequence ID" value="TNN34633.1"/>
    <property type="molecule type" value="Genomic_DNA"/>
</dbReference>
<organism evidence="1 2">
    <name type="scientific">Liparis tanakae</name>
    <name type="common">Tanaka's snailfish</name>
    <dbReference type="NCBI Taxonomy" id="230148"/>
    <lineage>
        <taxon>Eukaryota</taxon>
        <taxon>Metazoa</taxon>
        <taxon>Chordata</taxon>
        <taxon>Craniata</taxon>
        <taxon>Vertebrata</taxon>
        <taxon>Euteleostomi</taxon>
        <taxon>Actinopterygii</taxon>
        <taxon>Neopterygii</taxon>
        <taxon>Teleostei</taxon>
        <taxon>Neoteleostei</taxon>
        <taxon>Acanthomorphata</taxon>
        <taxon>Eupercaria</taxon>
        <taxon>Perciformes</taxon>
        <taxon>Cottioidei</taxon>
        <taxon>Cottales</taxon>
        <taxon>Liparidae</taxon>
        <taxon>Liparis</taxon>
    </lineage>
</organism>
<comment type="caution">
    <text evidence="1">The sequence shown here is derived from an EMBL/GenBank/DDBJ whole genome shotgun (WGS) entry which is preliminary data.</text>
</comment>
<dbReference type="Proteomes" id="UP000314294">
    <property type="component" value="Unassembled WGS sequence"/>
</dbReference>